<feature type="transmembrane region" description="Helical" evidence="2">
    <location>
        <begin position="102"/>
        <end position="120"/>
    </location>
</feature>
<dbReference type="EMBL" id="JAPZBU010000012">
    <property type="protein sequence ID" value="KAJ5376005.1"/>
    <property type="molecule type" value="Genomic_DNA"/>
</dbReference>
<feature type="compositionally biased region" description="Basic residues" evidence="1">
    <location>
        <begin position="315"/>
        <end position="327"/>
    </location>
</feature>
<accession>A0A9W9SDH4</accession>
<dbReference type="AlphaFoldDB" id="A0A9W9SDH4"/>
<keyword evidence="5" id="KW-1185">Reference proteome</keyword>
<dbReference type="Pfam" id="PF20684">
    <property type="entry name" value="Fung_rhodopsin"/>
    <property type="match status" value="1"/>
</dbReference>
<dbReference type="OrthoDB" id="3918601at2759"/>
<dbReference type="PANTHER" id="PTHR38794">
    <property type="entry name" value="INTEGRAL MEMBRANE PROTEIN"/>
    <property type="match status" value="1"/>
</dbReference>
<gene>
    <name evidence="4" type="ORF">N7509_012891</name>
</gene>
<keyword evidence="2" id="KW-0472">Membrane</keyword>
<sequence length="380" mass="42373">MADRKNAFLTVSSDNRGAIITVTSVAFLIVAIIFVLAKFGSAIYFKQRRSAVNIPIWIALILAFVQVIILQKAVDHGLGKHQDRLSEGEIQSWSKFAFTGHILHILVLTLTKLSSILLIWKLTPNKSLRRTCAIASGVVVGWAIFAVMSIAFQCEMPDTWLYSPERCAGEGALFYPIAIFNILTEIAILVLPFIMMRNVQMACHKRIKILSSFTSRISIVVLGIAHLALLPSFVHSNDVSWSTVDWEIVGQTMMLTSIIIACIPTLYHIFAGLHSGLTTTEIPDAIGLEGPRTKGSAYMNQSWSGASQSQSQSRSRSRSHGRPRKNGRSMFDGWETLRFERGTESTRHLTHDHPGRGAVLRTVDVTVEIEEQDQYHRDQL</sequence>
<comment type="caution">
    <text evidence="4">The sequence shown here is derived from an EMBL/GenBank/DDBJ whole genome shotgun (WGS) entry which is preliminary data.</text>
</comment>
<evidence type="ECO:0000256" key="1">
    <source>
        <dbReference type="SAM" id="MobiDB-lite"/>
    </source>
</evidence>
<organism evidence="4 5">
    <name type="scientific">Penicillium cosmopolitanum</name>
    <dbReference type="NCBI Taxonomy" id="1131564"/>
    <lineage>
        <taxon>Eukaryota</taxon>
        <taxon>Fungi</taxon>
        <taxon>Dikarya</taxon>
        <taxon>Ascomycota</taxon>
        <taxon>Pezizomycotina</taxon>
        <taxon>Eurotiomycetes</taxon>
        <taxon>Eurotiomycetidae</taxon>
        <taxon>Eurotiales</taxon>
        <taxon>Aspergillaceae</taxon>
        <taxon>Penicillium</taxon>
    </lineage>
</organism>
<evidence type="ECO:0000256" key="2">
    <source>
        <dbReference type="SAM" id="Phobius"/>
    </source>
</evidence>
<dbReference type="Proteomes" id="UP001147747">
    <property type="component" value="Unassembled WGS sequence"/>
</dbReference>
<reference evidence="4" key="1">
    <citation type="submission" date="2022-12" db="EMBL/GenBank/DDBJ databases">
        <authorList>
            <person name="Petersen C."/>
        </authorList>
    </citation>
    <scope>NUCLEOTIDE SEQUENCE</scope>
    <source>
        <strain evidence="4">IBT 29677</strain>
    </source>
</reference>
<keyword evidence="2" id="KW-1133">Transmembrane helix</keyword>
<dbReference type="InterPro" id="IPR049326">
    <property type="entry name" value="Rhodopsin_dom_fungi"/>
</dbReference>
<name>A0A9W9SDH4_9EURO</name>
<feature type="transmembrane region" description="Helical" evidence="2">
    <location>
        <begin position="132"/>
        <end position="152"/>
    </location>
</feature>
<feature type="transmembrane region" description="Helical" evidence="2">
    <location>
        <begin position="51"/>
        <end position="70"/>
    </location>
</feature>
<proteinExistence type="predicted"/>
<feature type="domain" description="Rhodopsin" evidence="3">
    <location>
        <begin position="54"/>
        <end position="270"/>
    </location>
</feature>
<feature type="transmembrane region" description="Helical" evidence="2">
    <location>
        <begin position="18"/>
        <end position="39"/>
    </location>
</feature>
<feature type="transmembrane region" description="Helical" evidence="2">
    <location>
        <begin position="248"/>
        <end position="270"/>
    </location>
</feature>
<keyword evidence="2" id="KW-0812">Transmembrane</keyword>
<dbReference type="GeneID" id="81376508"/>
<protein>
    <recommendedName>
        <fullName evidence="3">Rhodopsin domain-containing protein</fullName>
    </recommendedName>
</protein>
<feature type="transmembrane region" description="Helical" evidence="2">
    <location>
        <begin position="172"/>
        <end position="196"/>
    </location>
</feature>
<evidence type="ECO:0000313" key="5">
    <source>
        <dbReference type="Proteomes" id="UP001147747"/>
    </source>
</evidence>
<feature type="region of interest" description="Disordered" evidence="1">
    <location>
        <begin position="297"/>
        <end position="333"/>
    </location>
</feature>
<dbReference type="RefSeq" id="XP_056481035.1">
    <property type="nucleotide sequence ID" value="XM_056637528.1"/>
</dbReference>
<evidence type="ECO:0000313" key="4">
    <source>
        <dbReference type="EMBL" id="KAJ5376005.1"/>
    </source>
</evidence>
<dbReference type="PANTHER" id="PTHR38794:SF3">
    <property type="entry name" value="INTEGRAL MEMBRANE PROTEIN"/>
    <property type="match status" value="1"/>
</dbReference>
<feature type="transmembrane region" description="Helical" evidence="2">
    <location>
        <begin position="217"/>
        <end position="236"/>
    </location>
</feature>
<evidence type="ECO:0000259" key="3">
    <source>
        <dbReference type="Pfam" id="PF20684"/>
    </source>
</evidence>
<reference evidence="4" key="2">
    <citation type="journal article" date="2023" name="IMA Fungus">
        <title>Comparative genomic study of the Penicillium genus elucidates a diverse pangenome and 15 lateral gene transfer events.</title>
        <authorList>
            <person name="Petersen C."/>
            <person name="Sorensen T."/>
            <person name="Nielsen M.R."/>
            <person name="Sondergaard T.E."/>
            <person name="Sorensen J.L."/>
            <person name="Fitzpatrick D.A."/>
            <person name="Frisvad J.C."/>
            <person name="Nielsen K.L."/>
        </authorList>
    </citation>
    <scope>NUCLEOTIDE SEQUENCE</scope>
    <source>
        <strain evidence="4">IBT 29677</strain>
    </source>
</reference>